<dbReference type="GO" id="GO:0016298">
    <property type="term" value="F:lipase activity"/>
    <property type="evidence" value="ECO:0007669"/>
    <property type="project" value="InterPro"/>
</dbReference>
<dbReference type="SUPFAM" id="SSF52266">
    <property type="entry name" value="SGNH hydrolase"/>
    <property type="match status" value="1"/>
</dbReference>
<evidence type="ECO:0000256" key="1">
    <source>
        <dbReference type="ARBA" id="ARBA00008668"/>
    </source>
</evidence>
<dbReference type="Gene3D" id="3.40.50.1110">
    <property type="entry name" value="SGNH hydrolase"/>
    <property type="match status" value="3"/>
</dbReference>
<keyword evidence="3" id="KW-1185">Reference proteome</keyword>
<dbReference type="InterPro" id="IPR001087">
    <property type="entry name" value="GDSL"/>
</dbReference>
<dbReference type="InterPro" id="IPR008265">
    <property type="entry name" value="Lipase_GDSL_AS"/>
</dbReference>
<dbReference type="PROSITE" id="PS01098">
    <property type="entry name" value="LIPASE_GDSL_SER"/>
    <property type="match status" value="2"/>
</dbReference>
<dbReference type="PANTHER" id="PTHR45642">
    <property type="entry name" value="GDSL ESTERASE/LIPASE EXL3"/>
    <property type="match status" value="1"/>
</dbReference>
<protein>
    <recommendedName>
        <fullName evidence="4">GDSL esterase/lipase EXL3</fullName>
    </recommendedName>
</protein>
<dbReference type="EMBL" id="JANJYJ010000001">
    <property type="protein sequence ID" value="KAK3231871.1"/>
    <property type="molecule type" value="Genomic_DNA"/>
</dbReference>
<organism evidence="2 3">
    <name type="scientific">Dipteronia sinensis</name>
    <dbReference type="NCBI Taxonomy" id="43782"/>
    <lineage>
        <taxon>Eukaryota</taxon>
        <taxon>Viridiplantae</taxon>
        <taxon>Streptophyta</taxon>
        <taxon>Embryophyta</taxon>
        <taxon>Tracheophyta</taxon>
        <taxon>Spermatophyta</taxon>
        <taxon>Magnoliopsida</taxon>
        <taxon>eudicotyledons</taxon>
        <taxon>Gunneridae</taxon>
        <taxon>Pentapetalae</taxon>
        <taxon>rosids</taxon>
        <taxon>malvids</taxon>
        <taxon>Sapindales</taxon>
        <taxon>Sapindaceae</taxon>
        <taxon>Hippocastanoideae</taxon>
        <taxon>Acereae</taxon>
        <taxon>Dipteronia</taxon>
    </lineage>
</organism>
<dbReference type="Proteomes" id="UP001281410">
    <property type="component" value="Unassembled WGS sequence"/>
</dbReference>
<dbReference type="CDD" id="cd01837">
    <property type="entry name" value="SGNH_plant_lipase_like"/>
    <property type="match status" value="2"/>
</dbReference>
<reference evidence="2" key="1">
    <citation type="journal article" date="2023" name="Plant J.">
        <title>Genome sequences and population genomics provide insights into the demographic history, inbreeding, and mutation load of two 'living fossil' tree species of Dipteronia.</title>
        <authorList>
            <person name="Feng Y."/>
            <person name="Comes H.P."/>
            <person name="Chen J."/>
            <person name="Zhu S."/>
            <person name="Lu R."/>
            <person name="Zhang X."/>
            <person name="Li P."/>
            <person name="Qiu J."/>
            <person name="Olsen K.M."/>
            <person name="Qiu Y."/>
        </authorList>
    </citation>
    <scope>NUCLEOTIDE SEQUENCE</scope>
    <source>
        <strain evidence="2">NBL</strain>
    </source>
</reference>
<sequence>MSKLFSSHPSAYSSTLLLSVCVLAFFYTTKALVKLPPNETIPAVIVFGDSIVDTGNNNNLKTLIKCNFPPYGKDFQGGIPTGRFCNGKVPADLLAEELGIKELVPAYLDPTLSPGDLLTGVCFASGGSGYDPLTPKLVSVLSLSDQIKYFKEYISKLKMLVGEDTTNFILAKSLFLVVVGSDDIANTYYDLRVQKSHYDIPAYTDLMANSASDFLKELYGLGARRVAVFSAPPIGCVPSQRTLAGGIERECVDEYNQAAVLFNKKLSSRLDSLSSSLSNSKIIYIDVYNPLLDIIQNPQKYGFEVANKGCCGTGELEVAVLCNKLSSTTCSDDSSYIFWDSYHPTEKTYKALVYPLIPFTDLLVNAASNFLKVSKIKLLHRDWNVSGTSMIRIIYAIDFKTIFGHQIKKFSFILFLSIIWKELYGLGARKIAVFSAPPIGCVPSQRTLSGGIERECAEDYNQAAILFNKKLSSKLDSLSGSLSNSKIVYIDVYTPFLDLIQNPKKYVIMFGDSIVDTGNNNNLESPTKSNFPPYGRDFIGGVPTGRFSNGKVPSDFLVEELGIKELLPAYLDPNLKPEDLLTGVSFASGGCGYDPATAKLEVATPLFNQLQQFQEYKEKLKVIAGEEGTNTILSKSLFAVVASSNDIANTYFNFRIREFQFNLFTYTDLLVGSASTFLQQLYGLGARRIAVFSAPPLGCLPSTRTLAGGGSRKECVEIYNQAAQLFNSKLSAQIDSLNSNLPETELIYVDIYNPLLDLIQNFNNFGFEVVDKGCCGTGTIEASILCNQLSPHTCTNVSGYVFWDSFHPTEKTYKILVSNVIKKYSRFFS</sequence>
<dbReference type="Pfam" id="PF00657">
    <property type="entry name" value="Lipase_GDSL"/>
    <property type="match status" value="3"/>
</dbReference>
<dbReference type="GO" id="GO:0006629">
    <property type="term" value="P:lipid metabolic process"/>
    <property type="evidence" value="ECO:0007669"/>
    <property type="project" value="InterPro"/>
</dbReference>
<evidence type="ECO:0008006" key="4">
    <source>
        <dbReference type="Google" id="ProtNLM"/>
    </source>
</evidence>
<name>A0AAE0B8N9_9ROSI</name>
<proteinExistence type="inferred from homology"/>
<accession>A0AAE0B8N9</accession>
<gene>
    <name evidence="2" type="ORF">Dsin_003752</name>
</gene>
<dbReference type="PANTHER" id="PTHR45642:SF150">
    <property type="entry name" value="GDSL ESTERASE_LIPASE EXL3"/>
    <property type="match status" value="1"/>
</dbReference>
<evidence type="ECO:0000313" key="2">
    <source>
        <dbReference type="EMBL" id="KAK3231871.1"/>
    </source>
</evidence>
<evidence type="ECO:0000313" key="3">
    <source>
        <dbReference type="Proteomes" id="UP001281410"/>
    </source>
</evidence>
<dbReference type="InterPro" id="IPR050592">
    <property type="entry name" value="GDSL_lipolytic_enzyme"/>
</dbReference>
<comment type="caution">
    <text evidence="2">The sequence shown here is derived from an EMBL/GenBank/DDBJ whole genome shotgun (WGS) entry which is preliminary data.</text>
</comment>
<dbReference type="AlphaFoldDB" id="A0AAE0B8N9"/>
<dbReference type="FunFam" id="3.40.50.1110:FF:000003">
    <property type="entry name" value="GDSL esterase/lipase APG"/>
    <property type="match status" value="2"/>
</dbReference>
<dbReference type="InterPro" id="IPR035669">
    <property type="entry name" value="SGNH_plant_lipase-like"/>
</dbReference>
<comment type="similarity">
    <text evidence="1">Belongs to the 'GDSL' lipolytic enzyme family.</text>
</comment>
<dbReference type="InterPro" id="IPR036514">
    <property type="entry name" value="SGNH_hydro_sf"/>
</dbReference>